<dbReference type="Proteomes" id="UP000007635">
    <property type="component" value="Chromosome XVI"/>
</dbReference>
<dbReference type="SMART" id="SM00333">
    <property type="entry name" value="TUDOR"/>
    <property type="match status" value="4"/>
</dbReference>
<proteinExistence type="predicted"/>
<organism evidence="4 5">
    <name type="scientific">Gasterosteus aculeatus aculeatus</name>
    <name type="common">three-spined stickleback</name>
    <dbReference type="NCBI Taxonomy" id="481459"/>
    <lineage>
        <taxon>Eukaryota</taxon>
        <taxon>Metazoa</taxon>
        <taxon>Chordata</taxon>
        <taxon>Craniata</taxon>
        <taxon>Vertebrata</taxon>
        <taxon>Euteleostomi</taxon>
        <taxon>Actinopterygii</taxon>
        <taxon>Neopterygii</taxon>
        <taxon>Teleostei</taxon>
        <taxon>Neoteleostei</taxon>
        <taxon>Acanthomorphata</taxon>
        <taxon>Eupercaria</taxon>
        <taxon>Perciformes</taxon>
        <taxon>Cottioidei</taxon>
        <taxon>Gasterosteales</taxon>
        <taxon>Gasterosteidae</taxon>
        <taxon>Gasterosteus</taxon>
    </lineage>
</organism>
<keyword evidence="1" id="KW-0175">Coiled coil</keyword>
<feature type="domain" description="Tudor" evidence="3">
    <location>
        <begin position="1220"/>
        <end position="1280"/>
    </location>
</feature>
<keyword evidence="5" id="KW-1185">Reference proteome</keyword>
<feature type="domain" description="Tudor" evidence="3">
    <location>
        <begin position="495"/>
        <end position="553"/>
    </location>
</feature>
<feature type="compositionally biased region" description="Low complexity" evidence="2">
    <location>
        <begin position="907"/>
        <end position="921"/>
    </location>
</feature>
<evidence type="ECO:0000256" key="2">
    <source>
        <dbReference type="SAM" id="MobiDB-lite"/>
    </source>
</evidence>
<dbReference type="SUPFAM" id="SSF63748">
    <property type="entry name" value="Tudor/PWWP/MBT"/>
    <property type="match status" value="4"/>
</dbReference>
<dbReference type="OMA" id="VEENMAC"/>
<sequence length="1294" mass="143271">LPEGGVFALPEDSRIIGLIYTSKMNKMKRYFGMLRSTKESVSCLQTLTVGLKQQVRTERSRLEAEIKQTASEALQAVQKWKDVQLSQLSQLEARFSSSQEEVDRVHKRRVALEIAMQMAREVHRVPFLEQYCTLDKVVETLEAPVDEQSYDMESTSRGCGLRSVCLIVIYTAPPTGPQLANDWRIHRRKKHLLLGNKRNVAQWVVLSHVVNPSHFYVSYVAEKREREILEKKIDLFCCADGCLFSSSDVVETGATVFAREGRGLWSRARVLEVFQSGCVEAVDVCPAGRLDRLRLFFLDSGLGKSLDIHREEETAASSLKAVNDHLRKVEEGVKVELRCFAPQAIRCSLKDLVPYDPTKGWSREAQLEFLSVVGSAAVKMRPMGQDRDSLLVDLRKAPVDQSSDVPISIREYLVFIEVARFYSPVNLGRWPLLFHPPKYPEVNTELDAVVSHINSPADFYVQLVDNMEFVLLSTKLQDYYNATTVSAEKELTIYCPVMEQACVARYEDGTWYRARVVGHPGGRKVEVHYVDFGNKKTLPVSDLRKIKDEFFALPSTAIHCCLSGVSPLDAETWSDACRNRFIRLALQKLLTVVATGNVPKAEPLPVKLLVSGPNGPPGDIAELLVREELASFKEGIESAAAGEEFAIWDPPLDQAWVPEGGDAADRSSSGEKEEFRLRLPDQLKDVKVRVSHVNSPGSFYVQFTQNNAQLRRLCQLVEEECALMEPEEVLWKAGMFCGALVDGVWERGRVCSDAASANFIQVMRCDHGNKVKLPVGNLRSLPSSLTGSLALECALTDIRPAGGCSTWTATACELISFYLTGASAVLTIKEVTGEPVPVTLFCSNKTGVLVNVADFLAGEGLALKERKPRGAAVQTSTQTDARPLGIETQTDGSDGEKRKEQTPSAPPVSAAASVPPRVSAPKPAPRTIMSAEKVTTELYRPPELPGLGPIQMSVSAIGEDGVIYGRTGTAERLLEQLRQRIQQRLDSLPEQKPYTWKSVQGCAVIGPDMLWYRGQLLEVLGGHVKVQYVDSGLVENIPVVHVHPMLLCADVPQLCLPCQLHGVAPVGGRWQRDAVALLRELLLNRCVNLQVTELPSDPRDPFTVELYLDGLSLSRILCHHQHASECGRADASPVLLVDDWDIDSKDLRDPEEPMLGPFVYPDLPRGGGRFGVRVKHLRTPNELFLWLSDGAAEVEVGGETLEGALTRVNADVGALQPLTSFRQGGPCLAEYRDGKFYRAKMLKFSSVSPVCVLVQHVDFGSEDTLPTSRSEAPPPQEDTYRRPCVQSFELKVIV</sequence>
<dbReference type="InParanoid" id="G3N8V2"/>
<dbReference type="Pfam" id="PF00567">
    <property type="entry name" value="TUDOR"/>
    <property type="match status" value="3"/>
</dbReference>
<evidence type="ECO:0000256" key="1">
    <source>
        <dbReference type="SAM" id="Coils"/>
    </source>
</evidence>
<dbReference type="PANTHER" id="PTHR16442">
    <property type="entry name" value="RING FINGER PROTEIN 17"/>
    <property type="match status" value="1"/>
</dbReference>
<protein>
    <recommendedName>
        <fullName evidence="3">Tudor domain-containing protein</fullName>
    </recommendedName>
</protein>
<accession>G3N8V2</accession>
<dbReference type="FunFam" id="2.30.30.140:FF:000018">
    <property type="entry name" value="Serine/threonine-protein kinase 31"/>
    <property type="match status" value="1"/>
</dbReference>
<reference evidence="4" key="3">
    <citation type="submission" date="2025-09" db="UniProtKB">
        <authorList>
            <consortium name="Ensembl"/>
        </authorList>
    </citation>
    <scope>IDENTIFICATION</scope>
</reference>
<dbReference type="Ensembl" id="ENSGACT00000001740.2">
    <property type="protein sequence ID" value="ENSGACP00000001739.2"/>
    <property type="gene ID" value="ENSGACG00000001340.2"/>
</dbReference>
<feature type="domain" description="Tudor" evidence="3">
    <location>
        <begin position="730"/>
        <end position="788"/>
    </location>
</feature>
<dbReference type="STRING" id="69293.ENSGACP00000001739"/>
<feature type="coiled-coil region" evidence="1">
    <location>
        <begin position="52"/>
        <end position="108"/>
    </location>
</feature>
<reference evidence="4" key="2">
    <citation type="submission" date="2025-08" db="UniProtKB">
        <authorList>
            <consortium name="Ensembl"/>
        </authorList>
    </citation>
    <scope>IDENTIFICATION</scope>
</reference>
<dbReference type="AlphaFoldDB" id="G3N8V2"/>
<reference evidence="4 5" key="1">
    <citation type="journal article" date="2021" name="G3 (Bethesda)">
        <title>Improved contiguity of the threespine stickleback genome using long-read sequencing.</title>
        <authorList>
            <person name="Nath S."/>
            <person name="Shaw D.E."/>
            <person name="White M.A."/>
        </authorList>
    </citation>
    <scope>NUCLEOTIDE SEQUENCE [LARGE SCALE GENOMIC DNA]</scope>
    <source>
        <strain evidence="4 5">Lake Benthic</strain>
    </source>
</reference>
<evidence type="ECO:0000259" key="3">
    <source>
        <dbReference type="PROSITE" id="PS50304"/>
    </source>
</evidence>
<dbReference type="InterPro" id="IPR002999">
    <property type="entry name" value="Tudor"/>
</dbReference>
<name>G3N8V2_GASAC</name>
<dbReference type="PANTHER" id="PTHR16442:SF1">
    <property type="entry name" value="RING FINGER PROTEIN 17"/>
    <property type="match status" value="1"/>
</dbReference>
<dbReference type="PROSITE" id="PS50304">
    <property type="entry name" value="TUDOR"/>
    <property type="match status" value="3"/>
</dbReference>
<feature type="region of interest" description="Disordered" evidence="2">
    <location>
        <begin position="866"/>
        <end position="924"/>
    </location>
</feature>
<dbReference type="GeneTree" id="ENSGT00940000157559"/>
<dbReference type="Bgee" id="ENSGACG00000001340">
    <property type="expression patterns" value="Expressed in testis"/>
</dbReference>
<evidence type="ECO:0000313" key="4">
    <source>
        <dbReference type="Ensembl" id="ENSGACP00000001739.2"/>
    </source>
</evidence>
<dbReference type="Gene3D" id="2.30.30.140">
    <property type="match status" value="4"/>
</dbReference>
<dbReference type="eggNOG" id="KOG2039">
    <property type="taxonomic scope" value="Eukaryota"/>
</dbReference>
<dbReference type="Gene3D" id="2.40.50.90">
    <property type="match status" value="4"/>
</dbReference>
<evidence type="ECO:0000313" key="5">
    <source>
        <dbReference type="Proteomes" id="UP000007635"/>
    </source>
</evidence>
<dbReference type="InterPro" id="IPR035437">
    <property type="entry name" value="SNase_OB-fold_sf"/>
</dbReference>